<dbReference type="RefSeq" id="WP_139150238.1">
    <property type="nucleotide sequence ID" value="NZ_FNBD01000005.1"/>
</dbReference>
<proteinExistence type="predicted"/>
<organism evidence="1 2">
    <name type="scientific">Cellulophaga baltica</name>
    <dbReference type="NCBI Taxonomy" id="76594"/>
    <lineage>
        <taxon>Bacteria</taxon>
        <taxon>Pseudomonadati</taxon>
        <taxon>Bacteroidota</taxon>
        <taxon>Flavobacteriia</taxon>
        <taxon>Flavobacteriales</taxon>
        <taxon>Flavobacteriaceae</taxon>
        <taxon>Cellulophaga</taxon>
    </lineage>
</organism>
<name>A0A1G7H281_9FLAO</name>
<evidence type="ECO:0000313" key="2">
    <source>
        <dbReference type="Proteomes" id="UP000182114"/>
    </source>
</evidence>
<dbReference type="Proteomes" id="UP000182114">
    <property type="component" value="Unassembled WGS sequence"/>
</dbReference>
<accession>A0A1G7H281</accession>
<keyword evidence="2" id="KW-1185">Reference proteome</keyword>
<dbReference type="AlphaFoldDB" id="A0A1G7H281"/>
<sequence>MKKRFFIVLSVLLLCSSCKNELGCDSLMANLSLRKELTAVHAKESAFFKLFNVDHPKYLLRELFNTKTNIHSIKTLPKTTNGSCYCQAQLSISFDEDLKSRILKAVNPNATTIISSYFDEIKSESRIEYEFSNPSKNNYTIKIIEDNKEELLRSIVYYIRLHPYEQALKTKEAP</sequence>
<evidence type="ECO:0000313" key="1">
    <source>
        <dbReference type="EMBL" id="SDE94455.1"/>
    </source>
</evidence>
<protein>
    <submittedName>
        <fullName evidence="1">Uncharacterized protein</fullName>
    </submittedName>
</protein>
<reference evidence="2" key="1">
    <citation type="submission" date="2016-10" db="EMBL/GenBank/DDBJ databases">
        <authorList>
            <person name="Varghese N."/>
            <person name="Submissions S."/>
        </authorList>
    </citation>
    <scope>NUCLEOTIDE SEQUENCE [LARGE SCALE GENOMIC DNA]</scope>
    <source>
        <strain evidence="2">DSM 24729</strain>
    </source>
</reference>
<gene>
    <name evidence="1" type="ORF">SAMN04487992_105222</name>
</gene>
<dbReference type="EMBL" id="FNBD01000005">
    <property type="protein sequence ID" value="SDE94455.1"/>
    <property type="molecule type" value="Genomic_DNA"/>
</dbReference>